<proteinExistence type="predicted"/>
<dbReference type="Proteomes" id="UP000325113">
    <property type="component" value="Unassembled WGS sequence"/>
</dbReference>
<evidence type="ECO:0000313" key="5">
    <source>
        <dbReference type="Proteomes" id="UP000325113"/>
    </source>
</evidence>
<protein>
    <recommendedName>
        <fullName evidence="6">ADP-ribosylglycohydrolase</fullName>
    </recommendedName>
</protein>
<name>A0A5A8C7J5_CAFRO</name>
<comment type="caution">
    <text evidence="2">The sequence shown here is derived from an EMBL/GenBank/DDBJ whole genome shotgun (WGS) entry which is preliminary data.</text>
</comment>
<dbReference type="EMBL" id="VLTL01000258">
    <property type="protein sequence ID" value="KAA0148657.1"/>
    <property type="molecule type" value="Genomic_DNA"/>
</dbReference>
<keyword evidence="1" id="KW-0479">Metal-binding</keyword>
<dbReference type="InterPro" id="IPR050792">
    <property type="entry name" value="ADP-ribosylglycohydrolase"/>
</dbReference>
<keyword evidence="1" id="KW-0460">Magnesium</keyword>
<dbReference type="PANTHER" id="PTHR16222">
    <property type="entry name" value="ADP-RIBOSYLGLYCOHYDROLASE"/>
    <property type="match status" value="1"/>
</dbReference>
<dbReference type="Proteomes" id="UP000324907">
    <property type="component" value="Unassembled WGS sequence"/>
</dbReference>
<comment type="cofactor">
    <cofactor evidence="1">
        <name>Mg(2+)</name>
        <dbReference type="ChEBI" id="CHEBI:18420"/>
    </cofactor>
    <text evidence="1">Binds 2 magnesium ions per subunit.</text>
</comment>
<sequence>MAAVAATELSRAARTHGAVLGCIIADAAAQPSHWIYDAAMKADRNKDLAVPEFGPPRGVFYQQPDGEGKLSTYGDQALAILEHIVAHSGVDLDKLADSHASRFGAGSAYDIEGKLGHAPTKEDWPVPGPWIHHSLKEFLAHKAAGAPHPLGDTEDTQADGAAKIAAVVGLLAGKPELDDTVERVVRLTQNNDTAVGHTLLFAKLLEAVVLGEPVADATAKAVAWGAASDNAAAREAAKAVAAAQASTETHDAVVAANGSSCGMPGSLANAAHAFTSALSAADGFAAALRPTIAAPGCNCSRACMAGAVAGALLGREGIPAEWIAKTTGGDKIDALAAALAAAATA</sequence>
<dbReference type="InterPro" id="IPR005502">
    <property type="entry name" value="Ribosyl_crysJ1"/>
</dbReference>
<evidence type="ECO:0000256" key="1">
    <source>
        <dbReference type="PIRSR" id="PIRSR605502-1"/>
    </source>
</evidence>
<dbReference type="AlphaFoldDB" id="A0A5A8C7J5"/>
<dbReference type="PANTHER" id="PTHR16222:SF17">
    <property type="entry name" value="SELENOPROTEIN J"/>
    <property type="match status" value="1"/>
</dbReference>
<dbReference type="SUPFAM" id="SSF101478">
    <property type="entry name" value="ADP-ribosylglycohydrolase"/>
    <property type="match status" value="1"/>
</dbReference>
<reference evidence="4 5" key="1">
    <citation type="submission" date="2019-07" db="EMBL/GenBank/DDBJ databases">
        <title>Genomes of Cafeteria roenbergensis.</title>
        <authorList>
            <person name="Fischer M.G."/>
            <person name="Hackl T."/>
            <person name="Roman M."/>
        </authorList>
    </citation>
    <scope>NUCLEOTIDE SEQUENCE [LARGE SCALE GENOMIC DNA]</scope>
    <source>
        <strain evidence="3 5">Cflag</strain>
        <strain evidence="2 4">RCC970-E3</strain>
    </source>
</reference>
<dbReference type="Pfam" id="PF03747">
    <property type="entry name" value="ADP_ribosyl_GH"/>
    <property type="match status" value="1"/>
</dbReference>
<evidence type="ECO:0000313" key="4">
    <source>
        <dbReference type="Proteomes" id="UP000324907"/>
    </source>
</evidence>
<evidence type="ECO:0008006" key="6">
    <source>
        <dbReference type="Google" id="ProtNLM"/>
    </source>
</evidence>
<dbReference type="EMBL" id="VLTM01000039">
    <property type="protein sequence ID" value="KAA0160946.1"/>
    <property type="molecule type" value="Genomic_DNA"/>
</dbReference>
<dbReference type="InterPro" id="IPR036705">
    <property type="entry name" value="Ribosyl_crysJ1_sf"/>
</dbReference>
<evidence type="ECO:0000313" key="3">
    <source>
        <dbReference type="EMBL" id="KAA0160946.1"/>
    </source>
</evidence>
<dbReference type="GO" id="GO:0046872">
    <property type="term" value="F:metal ion binding"/>
    <property type="evidence" value="ECO:0007669"/>
    <property type="project" value="UniProtKB-KW"/>
</dbReference>
<feature type="binding site" evidence="1">
    <location>
        <position position="300"/>
    </location>
    <ligand>
        <name>Mg(2+)</name>
        <dbReference type="ChEBI" id="CHEBI:18420"/>
        <label>1</label>
    </ligand>
</feature>
<evidence type="ECO:0000313" key="2">
    <source>
        <dbReference type="EMBL" id="KAA0148657.1"/>
    </source>
</evidence>
<accession>A0A5A8C7J5</accession>
<organism evidence="2 4">
    <name type="scientific">Cafeteria roenbergensis</name>
    <name type="common">Marine flagellate</name>
    <dbReference type="NCBI Taxonomy" id="33653"/>
    <lineage>
        <taxon>Eukaryota</taxon>
        <taxon>Sar</taxon>
        <taxon>Stramenopiles</taxon>
        <taxon>Bigyra</taxon>
        <taxon>Opalozoa</taxon>
        <taxon>Bicosoecida</taxon>
        <taxon>Cafeteriaceae</taxon>
        <taxon>Cafeteria</taxon>
    </lineage>
</organism>
<dbReference type="Gene3D" id="1.10.4080.10">
    <property type="entry name" value="ADP-ribosylation/Crystallin J1"/>
    <property type="match status" value="1"/>
</dbReference>
<gene>
    <name evidence="2" type="ORF">FNF28_07427</name>
    <name evidence="3" type="ORF">FNF31_04018</name>
</gene>